<dbReference type="Proteomes" id="UP000074914">
    <property type="component" value="Chromosome"/>
</dbReference>
<dbReference type="EMBL" id="CP013236">
    <property type="protein sequence ID" value="AMP15602.1"/>
    <property type="molecule type" value="Genomic_DNA"/>
</dbReference>
<proteinExistence type="predicted"/>
<accession>A0ABN4ME96</accession>
<evidence type="ECO:0000313" key="1">
    <source>
        <dbReference type="EMBL" id="AMP15602.1"/>
    </source>
</evidence>
<evidence type="ECO:0000313" key="2">
    <source>
        <dbReference type="Proteomes" id="UP000074914"/>
    </source>
</evidence>
<gene>
    <name evidence="1" type="ORF">CPter291_3367</name>
</gene>
<keyword evidence="2" id="KW-1185">Reference proteome</keyword>
<name>A0ABN4ME96_9BURK</name>
<sequence length="37" mass="4496">MQSTIFKFHSQKFYSTSRKIKDKHLNLKKIKKLICLI</sequence>
<organism evidence="1 2">
    <name type="scientific">Collimonas pratensis</name>
    <dbReference type="NCBI Taxonomy" id="279113"/>
    <lineage>
        <taxon>Bacteria</taxon>
        <taxon>Pseudomonadati</taxon>
        <taxon>Pseudomonadota</taxon>
        <taxon>Betaproteobacteria</taxon>
        <taxon>Burkholderiales</taxon>
        <taxon>Oxalobacteraceae</taxon>
        <taxon>Collimonas</taxon>
    </lineage>
</organism>
<reference evidence="1 2" key="1">
    <citation type="submission" date="2015-11" db="EMBL/GenBank/DDBJ databases">
        <title>Exploring the genomic traits of fungus-feeding bacterial genus Collimonas.</title>
        <authorList>
            <person name="Song C."/>
            <person name="Schmidt R."/>
            <person name="de Jager V."/>
            <person name="Krzyzanowska D."/>
            <person name="Jongedijk E."/>
            <person name="Cankar K."/>
            <person name="Beekwilder J."/>
            <person name="van Veen A."/>
            <person name="de Boer W."/>
            <person name="van Veen J.A."/>
            <person name="Garbeva P."/>
        </authorList>
    </citation>
    <scope>NUCLEOTIDE SEQUENCE [LARGE SCALE GENOMIC DNA]</scope>
    <source>
        <strain evidence="1 2">Ter291</strain>
    </source>
</reference>
<protein>
    <submittedName>
        <fullName evidence="1">Uncharacterized protein</fullName>
    </submittedName>
</protein>